<dbReference type="PANTHER" id="PTHR34047">
    <property type="entry name" value="NUCLEAR INTRON MATURASE 1, MITOCHONDRIAL-RELATED"/>
    <property type="match status" value="1"/>
</dbReference>
<dbReference type="Proteomes" id="UP000286134">
    <property type="component" value="Unassembled WGS sequence"/>
</dbReference>
<dbReference type="Pfam" id="PF21368">
    <property type="entry name" value="AI2M-like_HNH"/>
    <property type="match status" value="1"/>
</dbReference>
<dbReference type="InterPro" id="IPR051083">
    <property type="entry name" value="GrpII_Intron_Splice-Mob/Def"/>
</dbReference>
<dbReference type="AlphaFoldDB" id="A0A420HJ71"/>
<comment type="caution">
    <text evidence="4">The sequence shown here is derived from an EMBL/GenBank/DDBJ whole genome shotgun (WGS) entry which is preliminary data.</text>
</comment>
<feature type="transmembrane region" description="Helical" evidence="1">
    <location>
        <begin position="156"/>
        <end position="175"/>
    </location>
</feature>
<evidence type="ECO:0000256" key="1">
    <source>
        <dbReference type="SAM" id="Phobius"/>
    </source>
</evidence>
<evidence type="ECO:0000313" key="5">
    <source>
        <dbReference type="Proteomes" id="UP000286134"/>
    </source>
</evidence>
<name>A0A420HJ71_9PEZI</name>
<evidence type="ECO:0000313" key="4">
    <source>
        <dbReference type="EMBL" id="RKF57472.1"/>
    </source>
</evidence>
<dbReference type="STRING" id="212602.A0A420HJ71"/>
<keyword evidence="5" id="KW-1185">Reference proteome</keyword>
<dbReference type="OrthoDB" id="3557146at2759"/>
<dbReference type="InterPro" id="IPR043502">
    <property type="entry name" value="DNA/RNA_pol_sf"/>
</dbReference>
<keyword evidence="1" id="KW-1133">Transmembrane helix</keyword>
<keyword evidence="1" id="KW-0812">Transmembrane</keyword>
<dbReference type="SUPFAM" id="SSF56672">
    <property type="entry name" value="DNA/RNA polymerases"/>
    <property type="match status" value="1"/>
</dbReference>
<reference evidence="4 5" key="1">
    <citation type="journal article" date="2018" name="BMC Genomics">
        <title>Comparative genome analyses reveal sequence features reflecting distinct modes of host-adaptation between dicot and monocot powdery mildew.</title>
        <authorList>
            <person name="Wu Y."/>
            <person name="Ma X."/>
            <person name="Pan Z."/>
            <person name="Kale S.D."/>
            <person name="Song Y."/>
            <person name="King H."/>
            <person name="Zhang Q."/>
            <person name="Presley C."/>
            <person name="Deng X."/>
            <person name="Wei C.I."/>
            <person name="Xiao S."/>
        </authorList>
    </citation>
    <scope>NUCLEOTIDE SEQUENCE [LARGE SCALE GENOMIC DNA]</scope>
    <source>
        <strain evidence="4">UMSG2</strain>
    </source>
</reference>
<dbReference type="Pfam" id="PF00361">
    <property type="entry name" value="Proton_antipo_M"/>
    <property type="match status" value="1"/>
</dbReference>
<feature type="domain" description="NADH:quinone oxidoreductase/Mrp antiporter transmembrane" evidence="2">
    <location>
        <begin position="89"/>
        <end position="176"/>
    </location>
</feature>
<dbReference type="PANTHER" id="PTHR34047:SF8">
    <property type="entry name" value="PROTEIN YKFC"/>
    <property type="match status" value="1"/>
</dbReference>
<protein>
    <recommendedName>
        <fullName evidence="6">Reverse transcriptase domain-containing protein</fullName>
    </recommendedName>
</protein>
<dbReference type="InterPro" id="IPR049030">
    <property type="entry name" value="AI2M-like_HNH"/>
</dbReference>
<organism evidence="4 5">
    <name type="scientific">Erysiphe neolycopersici</name>
    <dbReference type="NCBI Taxonomy" id="212602"/>
    <lineage>
        <taxon>Eukaryota</taxon>
        <taxon>Fungi</taxon>
        <taxon>Dikarya</taxon>
        <taxon>Ascomycota</taxon>
        <taxon>Pezizomycotina</taxon>
        <taxon>Leotiomycetes</taxon>
        <taxon>Erysiphales</taxon>
        <taxon>Erysiphaceae</taxon>
        <taxon>Erysiphe</taxon>
    </lineage>
</organism>
<sequence length="281" mass="31576">MTTLHSKIVFLGSQRKVFVKFGSNLKGSDKSLYTQSLSAASLYGLACSACGSDYRVEMHHVRILKDLNPKLSKIDQLMVRRRRKQIAFIESIYAFIFYLLQYSISNLNVFIILISIGYSFYSYVNNSDNYKQLKDKNNSPIQLISQLKGYFNINPLLSLSLAITIFSFVGIPPLIGSGTAGVDGITINTKSDDVDNQIDNPKTYKAKPVRRVYIPKSNGKLRPLGIPTIKDRTLQSLINSILLPLVELTSDKQSYGYRPYRSAKNAVGTIRQCLMTGSEYK</sequence>
<keyword evidence="1" id="KW-0472">Membrane</keyword>
<evidence type="ECO:0000259" key="2">
    <source>
        <dbReference type="Pfam" id="PF00361"/>
    </source>
</evidence>
<accession>A0A420HJ71</accession>
<proteinExistence type="predicted"/>
<dbReference type="InterPro" id="IPR001750">
    <property type="entry name" value="ND/Mrp_TM"/>
</dbReference>
<gene>
    <name evidence="4" type="ORF">OnM2_073005</name>
</gene>
<evidence type="ECO:0008006" key="6">
    <source>
        <dbReference type="Google" id="ProtNLM"/>
    </source>
</evidence>
<feature type="domain" description="AI2M/AI1M-like HNH endonuclease" evidence="3">
    <location>
        <begin position="47"/>
        <end position="88"/>
    </location>
</feature>
<evidence type="ECO:0000259" key="3">
    <source>
        <dbReference type="Pfam" id="PF21368"/>
    </source>
</evidence>
<dbReference type="EMBL" id="MCFK01007384">
    <property type="protein sequence ID" value="RKF57472.1"/>
    <property type="molecule type" value="Genomic_DNA"/>
</dbReference>